<dbReference type="AlphaFoldDB" id="A0A840Q1N9"/>
<organism evidence="1 2">
    <name type="scientific">Saccharopolyspora phatthalungensis</name>
    <dbReference type="NCBI Taxonomy" id="664693"/>
    <lineage>
        <taxon>Bacteria</taxon>
        <taxon>Bacillati</taxon>
        <taxon>Actinomycetota</taxon>
        <taxon>Actinomycetes</taxon>
        <taxon>Pseudonocardiales</taxon>
        <taxon>Pseudonocardiaceae</taxon>
        <taxon>Saccharopolyspora</taxon>
    </lineage>
</organism>
<dbReference type="EMBL" id="JACHIW010000001">
    <property type="protein sequence ID" value="MBB5156432.1"/>
    <property type="molecule type" value="Genomic_DNA"/>
</dbReference>
<reference evidence="1 2" key="1">
    <citation type="submission" date="2020-08" db="EMBL/GenBank/DDBJ databases">
        <title>Sequencing the genomes of 1000 actinobacteria strains.</title>
        <authorList>
            <person name="Klenk H.-P."/>
        </authorList>
    </citation>
    <scope>NUCLEOTIDE SEQUENCE [LARGE SCALE GENOMIC DNA]</scope>
    <source>
        <strain evidence="1 2">DSM 45584</strain>
    </source>
</reference>
<accession>A0A840Q1N9</accession>
<evidence type="ECO:0000313" key="2">
    <source>
        <dbReference type="Proteomes" id="UP000584374"/>
    </source>
</evidence>
<dbReference type="RefSeq" id="WP_184727578.1">
    <property type="nucleotide sequence ID" value="NZ_JACHIW010000001.1"/>
</dbReference>
<keyword evidence="2" id="KW-1185">Reference proteome</keyword>
<sequence length="102" mass="11012">MSGFDVIIEALRTNVALLKEAEEHWRDALDVVTANLLGPDDFGLLGKQDGIVLGCNEAAANLELGLAQGADNLRSAAEALRAVADDQESREREIVAQFKHLQ</sequence>
<protein>
    <submittedName>
        <fullName evidence="1">Uncharacterized protein</fullName>
    </submittedName>
</protein>
<gene>
    <name evidence="1" type="ORF">BJ970_003966</name>
</gene>
<dbReference type="Proteomes" id="UP000584374">
    <property type="component" value="Unassembled WGS sequence"/>
</dbReference>
<name>A0A840Q1N9_9PSEU</name>
<proteinExistence type="predicted"/>
<evidence type="ECO:0000313" key="1">
    <source>
        <dbReference type="EMBL" id="MBB5156432.1"/>
    </source>
</evidence>
<comment type="caution">
    <text evidence="1">The sequence shown here is derived from an EMBL/GenBank/DDBJ whole genome shotgun (WGS) entry which is preliminary data.</text>
</comment>